<evidence type="ECO:0000313" key="2">
    <source>
        <dbReference type="EMBL" id="KAJ6799500.1"/>
    </source>
</evidence>
<comment type="caution">
    <text evidence="2">The sequence shown here is derived from an EMBL/GenBank/DDBJ whole genome shotgun (WGS) entry which is preliminary data.</text>
</comment>
<gene>
    <name evidence="2" type="ORF">M6B38_207070</name>
</gene>
<dbReference type="AlphaFoldDB" id="A0AAX6E6A5"/>
<evidence type="ECO:0000313" key="3">
    <source>
        <dbReference type="Proteomes" id="UP001140949"/>
    </source>
</evidence>
<dbReference type="EMBL" id="JANAVB010039816">
    <property type="protein sequence ID" value="KAJ6799500.1"/>
    <property type="molecule type" value="Genomic_DNA"/>
</dbReference>
<feature type="compositionally biased region" description="Basic and acidic residues" evidence="1">
    <location>
        <begin position="44"/>
        <end position="53"/>
    </location>
</feature>
<proteinExistence type="predicted"/>
<organism evidence="2 3">
    <name type="scientific">Iris pallida</name>
    <name type="common">Sweet iris</name>
    <dbReference type="NCBI Taxonomy" id="29817"/>
    <lineage>
        <taxon>Eukaryota</taxon>
        <taxon>Viridiplantae</taxon>
        <taxon>Streptophyta</taxon>
        <taxon>Embryophyta</taxon>
        <taxon>Tracheophyta</taxon>
        <taxon>Spermatophyta</taxon>
        <taxon>Magnoliopsida</taxon>
        <taxon>Liliopsida</taxon>
        <taxon>Asparagales</taxon>
        <taxon>Iridaceae</taxon>
        <taxon>Iridoideae</taxon>
        <taxon>Irideae</taxon>
        <taxon>Iris</taxon>
    </lineage>
</organism>
<feature type="region of interest" description="Disordered" evidence="1">
    <location>
        <begin position="1"/>
        <end position="59"/>
    </location>
</feature>
<name>A0AAX6E6A5_IRIPA</name>
<reference evidence="2" key="2">
    <citation type="submission" date="2023-04" db="EMBL/GenBank/DDBJ databases">
        <authorList>
            <person name="Bruccoleri R.E."/>
            <person name="Oakeley E.J."/>
            <person name="Faust A.-M."/>
            <person name="Dessus-Babus S."/>
            <person name="Altorfer M."/>
            <person name="Burckhardt D."/>
            <person name="Oertli M."/>
            <person name="Naumann U."/>
            <person name="Petersen F."/>
            <person name="Wong J."/>
        </authorList>
    </citation>
    <scope>NUCLEOTIDE SEQUENCE</scope>
    <source>
        <strain evidence="2">GSM-AAB239-AS_SAM_17_03QT</strain>
        <tissue evidence="2">Leaf</tissue>
    </source>
</reference>
<protein>
    <submittedName>
        <fullName evidence="2">Uncharacterized protein</fullName>
    </submittedName>
</protein>
<evidence type="ECO:0000256" key="1">
    <source>
        <dbReference type="SAM" id="MobiDB-lite"/>
    </source>
</evidence>
<sequence>MVARRGPQGFPSGGDRSARVGSSGDRSARIEFGGGRSARVGSFADRRPSHEQESDPTEISPPGATIFFFWFGKSNHKILHIRLRRVDVGVGKGGGIGTATLFPKQNPASLLHLIKRWIPISIPKIQQNSEFRTIPIPLPVYQTGAWTSCGTKCSSLRWYMEYLVSNFDARRGLCHFCQASSLRVFVV</sequence>
<accession>A0AAX6E6A5</accession>
<keyword evidence="3" id="KW-1185">Reference proteome</keyword>
<reference evidence="2" key="1">
    <citation type="journal article" date="2023" name="GigaByte">
        <title>Genome assembly of the bearded iris, Iris pallida Lam.</title>
        <authorList>
            <person name="Bruccoleri R.E."/>
            <person name="Oakeley E.J."/>
            <person name="Faust A.M.E."/>
            <person name="Altorfer M."/>
            <person name="Dessus-Babus S."/>
            <person name="Burckhardt D."/>
            <person name="Oertli M."/>
            <person name="Naumann U."/>
            <person name="Petersen F."/>
            <person name="Wong J."/>
        </authorList>
    </citation>
    <scope>NUCLEOTIDE SEQUENCE</scope>
    <source>
        <strain evidence="2">GSM-AAB239-AS_SAM_17_03QT</strain>
    </source>
</reference>
<dbReference type="Proteomes" id="UP001140949">
    <property type="component" value="Unassembled WGS sequence"/>
</dbReference>